<evidence type="ECO:0000256" key="1">
    <source>
        <dbReference type="SAM" id="Phobius"/>
    </source>
</evidence>
<dbReference type="AlphaFoldDB" id="A0A8C7N6H4"/>
<keyword evidence="1" id="KW-1133">Transmembrane helix</keyword>
<protein>
    <submittedName>
        <fullName evidence="2">Uncharacterized protein</fullName>
    </submittedName>
</protein>
<dbReference type="Proteomes" id="UP000694557">
    <property type="component" value="Unassembled WGS sequence"/>
</dbReference>
<accession>A0A8C7N6H4</accession>
<feature type="transmembrane region" description="Helical" evidence="1">
    <location>
        <begin position="58"/>
        <end position="77"/>
    </location>
</feature>
<keyword evidence="3" id="KW-1185">Reference proteome</keyword>
<keyword evidence="1" id="KW-0472">Membrane</keyword>
<evidence type="ECO:0000313" key="2">
    <source>
        <dbReference type="Ensembl" id="ENSOKIP00005105652.1"/>
    </source>
</evidence>
<feature type="transmembrane region" description="Helical" evidence="1">
    <location>
        <begin position="12"/>
        <end position="38"/>
    </location>
</feature>
<evidence type="ECO:0000313" key="3">
    <source>
        <dbReference type="Proteomes" id="UP000694557"/>
    </source>
</evidence>
<keyword evidence="1" id="KW-0812">Transmembrane</keyword>
<proteinExistence type="predicted"/>
<organism evidence="2 3">
    <name type="scientific">Oncorhynchus kisutch</name>
    <name type="common">Coho salmon</name>
    <name type="synonym">Salmo kisutch</name>
    <dbReference type="NCBI Taxonomy" id="8019"/>
    <lineage>
        <taxon>Eukaryota</taxon>
        <taxon>Metazoa</taxon>
        <taxon>Chordata</taxon>
        <taxon>Craniata</taxon>
        <taxon>Vertebrata</taxon>
        <taxon>Euteleostomi</taxon>
        <taxon>Actinopterygii</taxon>
        <taxon>Neopterygii</taxon>
        <taxon>Teleostei</taxon>
        <taxon>Protacanthopterygii</taxon>
        <taxon>Salmoniformes</taxon>
        <taxon>Salmonidae</taxon>
        <taxon>Salmoninae</taxon>
        <taxon>Oncorhynchus</taxon>
    </lineage>
</organism>
<reference evidence="2" key="1">
    <citation type="submission" date="2025-08" db="UniProtKB">
        <authorList>
            <consortium name="Ensembl"/>
        </authorList>
    </citation>
    <scope>IDENTIFICATION</scope>
</reference>
<dbReference type="GeneTree" id="ENSGT01000000221941"/>
<dbReference type="Ensembl" id="ENSOKIT00005113270.1">
    <property type="protein sequence ID" value="ENSOKIP00005105652.1"/>
    <property type="gene ID" value="ENSOKIG00005046481.1"/>
</dbReference>
<reference evidence="2" key="2">
    <citation type="submission" date="2025-09" db="UniProtKB">
        <authorList>
            <consortium name="Ensembl"/>
        </authorList>
    </citation>
    <scope>IDENTIFICATION</scope>
</reference>
<sequence>TALTKRLESHFCFELIILWIIVWLDCLQDLVFSGVLLLLHFGQGELQVINVLLQLRAFVLQLPLLGSQLSIHLLLILQPLSRLFEFGLQLDLALDEPLTPFLSIVQIL</sequence>
<name>A0A8C7N6H4_ONCKI</name>